<dbReference type="Proteomes" id="UP001237642">
    <property type="component" value="Unassembled WGS sequence"/>
</dbReference>
<keyword evidence="3" id="KW-1185">Reference proteome</keyword>
<dbReference type="AlphaFoldDB" id="A0AAD8MD12"/>
<feature type="region of interest" description="Disordered" evidence="1">
    <location>
        <begin position="152"/>
        <end position="206"/>
    </location>
</feature>
<evidence type="ECO:0000313" key="3">
    <source>
        <dbReference type="Proteomes" id="UP001237642"/>
    </source>
</evidence>
<organism evidence="2 3">
    <name type="scientific">Heracleum sosnowskyi</name>
    <dbReference type="NCBI Taxonomy" id="360622"/>
    <lineage>
        <taxon>Eukaryota</taxon>
        <taxon>Viridiplantae</taxon>
        <taxon>Streptophyta</taxon>
        <taxon>Embryophyta</taxon>
        <taxon>Tracheophyta</taxon>
        <taxon>Spermatophyta</taxon>
        <taxon>Magnoliopsida</taxon>
        <taxon>eudicotyledons</taxon>
        <taxon>Gunneridae</taxon>
        <taxon>Pentapetalae</taxon>
        <taxon>asterids</taxon>
        <taxon>campanulids</taxon>
        <taxon>Apiales</taxon>
        <taxon>Apiaceae</taxon>
        <taxon>Apioideae</taxon>
        <taxon>apioid superclade</taxon>
        <taxon>Tordylieae</taxon>
        <taxon>Tordyliinae</taxon>
        <taxon>Heracleum</taxon>
    </lineage>
</organism>
<comment type="caution">
    <text evidence="2">The sequence shown here is derived from an EMBL/GenBank/DDBJ whole genome shotgun (WGS) entry which is preliminary data.</text>
</comment>
<name>A0AAD8MD12_9APIA</name>
<evidence type="ECO:0000313" key="2">
    <source>
        <dbReference type="EMBL" id="KAK1368387.1"/>
    </source>
</evidence>
<reference evidence="2" key="2">
    <citation type="submission" date="2023-05" db="EMBL/GenBank/DDBJ databases">
        <authorList>
            <person name="Schelkunov M.I."/>
        </authorList>
    </citation>
    <scope>NUCLEOTIDE SEQUENCE</scope>
    <source>
        <strain evidence="2">Hsosn_3</strain>
        <tissue evidence="2">Leaf</tissue>
    </source>
</reference>
<sequence>MPLKQSKTCLSSSGRVETITNYVAFFDKQSVHTDFHPLVDFLKNSPVSYALTATPTIYAEIVQEMWSKADCTTNGEIKFTIKGNSYIATPSVINEALHLPVSNFENLPTDDEIISMLKFIKYAWRPWQLNHIQTQISTLYTSHSHTTSSLLNNTKDHIPSTKVTVPSQSPPRKEATFSVYGKRKTMGTSEENEEETEVNPPKKKMEASVIKPQTGLLDVDPQMSPGCSGDAILVAGYPSSPEKEKPKCNLRFVLEHTLEPDSPEEDILQDR</sequence>
<evidence type="ECO:0000256" key="1">
    <source>
        <dbReference type="SAM" id="MobiDB-lite"/>
    </source>
</evidence>
<reference evidence="2" key="1">
    <citation type="submission" date="2023-02" db="EMBL/GenBank/DDBJ databases">
        <title>Genome of toxic invasive species Heracleum sosnowskyi carries increased number of genes despite the absence of recent whole-genome duplications.</title>
        <authorList>
            <person name="Schelkunov M."/>
            <person name="Shtratnikova V."/>
            <person name="Makarenko M."/>
            <person name="Klepikova A."/>
            <person name="Omelchenko D."/>
            <person name="Novikova G."/>
            <person name="Obukhova E."/>
            <person name="Bogdanov V."/>
            <person name="Penin A."/>
            <person name="Logacheva M."/>
        </authorList>
    </citation>
    <scope>NUCLEOTIDE SEQUENCE</scope>
    <source>
        <strain evidence="2">Hsosn_3</strain>
        <tissue evidence="2">Leaf</tissue>
    </source>
</reference>
<proteinExistence type="predicted"/>
<accession>A0AAD8MD12</accession>
<dbReference type="EMBL" id="JAUIZM010000008">
    <property type="protein sequence ID" value="KAK1368387.1"/>
    <property type="molecule type" value="Genomic_DNA"/>
</dbReference>
<protein>
    <submittedName>
        <fullName evidence="2">Uncharacterized protein</fullName>
    </submittedName>
</protein>
<gene>
    <name evidence="2" type="ORF">POM88_034479</name>
</gene>